<accession>R7AK23</accession>
<dbReference type="Proteomes" id="UP000018141">
    <property type="component" value="Unassembled WGS sequence"/>
</dbReference>
<name>R7AK23_9FIRM</name>
<dbReference type="AlphaFoldDB" id="R7AK23"/>
<organism evidence="1 2">
    <name type="scientific">Bacteroides pectinophilus CAG:437</name>
    <dbReference type="NCBI Taxonomy" id="1263051"/>
    <lineage>
        <taxon>Bacteria</taxon>
        <taxon>Bacillati</taxon>
        <taxon>Bacillota</taxon>
        <taxon>Clostridia</taxon>
        <taxon>Eubacteriales</taxon>
    </lineage>
</organism>
<sequence>MANVHTVDLVNRILPNVGDTISVEDYRAKLEELGYDTRHQVGSLGGASNSGVIEIKDGMVTRIKKYADQ</sequence>
<reference evidence="1" key="1">
    <citation type="submission" date="2012-11" db="EMBL/GenBank/DDBJ databases">
        <title>Dependencies among metagenomic species, viruses, plasmids and units of genetic variation.</title>
        <authorList>
            <person name="Nielsen H.B."/>
            <person name="Almeida M."/>
            <person name="Juncker A.S."/>
            <person name="Rasmussen S."/>
            <person name="Li J."/>
            <person name="Sunagawa S."/>
            <person name="Plichta D."/>
            <person name="Gautier L."/>
            <person name="Le Chatelier E."/>
            <person name="Peletier E."/>
            <person name="Bonde I."/>
            <person name="Nielsen T."/>
            <person name="Manichanh C."/>
            <person name="Arumugam M."/>
            <person name="Batto J."/>
            <person name="Santos M.B.Q.D."/>
            <person name="Blom N."/>
            <person name="Borruel N."/>
            <person name="Burgdorf K.S."/>
            <person name="Boumezbeur F."/>
            <person name="Casellas F."/>
            <person name="Dore J."/>
            <person name="Guarner F."/>
            <person name="Hansen T."/>
            <person name="Hildebrand F."/>
            <person name="Kaas R.S."/>
            <person name="Kennedy S."/>
            <person name="Kristiansen K."/>
            <person name="Kultima J.R."/>
            <person name="Leonard P."/>
            <person name="Levenez F."/>
            <person name="Lund O."/>
            <person name="Moumen B."/>
            <person name="Le Paslier D."/>
            <person name="Pons N."/>
            <person name="Pedersen O."/>
            <person name="Prifti E."/>
            <person name="Qin J."/>
            <person name="Raes J."/>
            <person name="Tap J."/>
            <person name="Tims S."/>
            <person name="Ussery D.W."/>
            <person name="Yamada T."/>
            <person name="MetaHit consortium"/>
            <person name="Renault P."/>
            <person name="Sicheritz-Ponten T."/>
            <person name="Bork P."/>
            <person name="Wang J."/>
            <person name="Brunak S."/>
            <person name="Ehrlich S.D."/>
        </authorList>
    </citation>
    <scope>NUCLEOTIDE SEQUENCE [LARGE SCALE GENOMIC DNA]</scope>
</reference>
<gene>
    <name evidence="1" type="ORF">BN656_02205</name>
</gene>
<dbReference type="EMBL" id="CBHH010000059">
    <property type="protein sequence ID" value="CDD58735.1"/>
    <property type="molecule type" value="Genomic_DNA"/>
</dbReference>
<proteinExistence type="predicted"/>
<evidence type="ECO:0000313" key="1">
    <source>
        <dbReference type="EMBL" id="CDD58735.1"/>
    </source>
</evidence>
<protein>
    <submittedName>
        <fullName evidence="1">Uncharacterized protein</fullName>
    </submittedName>
</protein>
<evidence type="ECO:0000313" key="2">
    <source>
        <dbReference type="Proteomes" id="UP000018141"/>
    </source>
</evidence>
<comment type="caution">
    <text evidence="1">The sequence shown here is derived from an EMBL/GenBank/DDBJ whole genome shotgun (WGS) entry which is preliminary data.</text>
</comment>